<evidence type="ECO:0000313" key="2">
    <source>
        <dbReference type="EMBL" id="EHO62297.1"/>
    </source>
</evidence>
<evidence type="ECO:0000313" key="3">
    <source>
        <dbReference type="Proteomes" id="UP000003277"/>
    </source>
</evidence>
<keyword evidence="3" id="KW-1185">Reference proteome</keyword>
<dbReference type="EMBL" id="ADLT01000057">
    <property type="protein sequence ID" value="EHO62297.1"/>
    <property type="molecule type" value="Genomic_DNA"/>
</dbReference>
<dbReference type="Proteomes" id="UP000003277">
    <property type="component" value="Unassembled WGS sequence"/>
</dbReference>
<dbReference type="HOGENOM" id="CLU_116722_1_0_9"/>
<reference evidence="2 3" key="1">
    <citation type="submission" date="2011-11" db="EMBL/GenBank/DDBJ databases">
        <title>The Genome Sequence of Dialister succinatiphilus YIT 11850.</title>
        <authorList>
            <consortium name="The Broad Institute Genome Sequencing Platform"/>
            <person name="Earl A."/>
            <person name="Ward D."/>
            <person name="Feldgarden M."/>
            <person name="Gevers D."/>
            <person name="Morotomi M."/>
            <person name="Young S.K."/>
            <person name="Zeng Q."/>
            <person name="Gargeya S."/>
            <person name="Fitzgerald M."/>
            <person name="Haas B."/>
            <person name="Abouelleil A."/>
            <person name="Alvarado L."/>
            <person name="Arachchi H.M."/>
            <person name="Berlin A."/>
            <person name="Brown A."/>
            <person name="Chapman S.B."/>
            <person name="Dunbar C."/>
            <person name="Gearin G."/>
            <person name="Goldberg J."/>
            <person name="Griggs A."/>
            <person name="Gujja S."/>
            <person name="Heiman D."/>
            <person name="Howarth C."/>
            <person name="Lui A."/>
            <person name="MacDonald P.J.P."/>
            <person name="Montmayeur A."/>
            <person name="Murphy C."/>
            <person name="Neiman D."/>
            <person name="Pearson M."/>
            <person name="Priest M."/>
            <person name="Roberts A."/>
            <person name="Saif S."/>
            <person name="Shea T."/>
            <person name="Sisk P."/>
            <person name="Stolte C."/>
            <person name="Sykes S."/>
            <person name="Wortman J."/>
            <person name="Nusbaum C."/>
            <person name="Birren B."/>
        </authorList>
    </citation>
    <scope>NUCLEOTIDE SEQUENCE [LARGE SCALE GENOMIC DNA]</scope>
    <source>
        <strain evidence="2 3">YIT 11850</strain>
    </source>
</reference>
<dbReference type="Pfam" id="PF07883">
    <property type="entry name" value="Cupin_2"/>
    <property type="match status" value="1"/>
</dbReference>
<organism evidence="2 3">
    <name type="scientific">Dialister succinatiphilus YIT 11850</name>
    <dbReference type="NCBI Taxonomy" id="742743"/>
    <lineage>
        <taxon>Bacteria</taxon>
        <taxon>Bacillati</taxon>
        <taxon>Bacillota</taxon>
        <taxon>Negativicutes</taxon>
        <taxon>Veillonellales</taxon>
        <taxon>Veillonellaceae</taxon>
        <taxon>Dialister</taxon>
    </lineage>
</organism>
<dbReference type="STRING" id="742743.HMPREF9453_01751"/>
<dbReference type="eggNOG" id="COG1917">
    <property type="taxonomic scope" value="Bacteria"/>
</dbReference>
<protein>
    <recommendedName>
        <fullName evidence="1">Cupin type-2 domain-containing protein</fullName>
    </recommendedName>
</protein>
<dbReference type="Gene3D" id="2.60.120.10">
    <property type="entry name" value="Jelly Rolls"/>
    <property type="match status" value="1"/>
</dbReference>
<dbReference type="InterPro" id="IPR013096">
    <property type="entry name" value="Cupin_2"/>
</dbReference>
<dbReference type="AlphaFoldDB" id="H1D2B3"/>
<sequence length="147" mass="17352">MIHRFHQDKNRWDGVEPHIYKENPGVFRDVTKQVLFDNEADLPVQFRYFQVEKGGFSSFEHHKHMHAVMIFKGKGHALLGNQVVEVHEGDFITIAPWEWHQFKADMGDILGFLCLVNHDRDIPVYPTEENIREIRKNPEAARFLDEE</sequence>
<dbReference type="RefSeq" id="WP_008860245.1">
    <property type="nucleotide sequence ID" value="NZ_JH591189.1"/>
</dbReference>
<dbReference type="InterPro" id="IPR011051">
    <property type="entry name" value="RmlC_Cupin_sf"/>
</dbReference>
<dbReference type="SUPFAM" id="SSF51182">
    <property type="entry name" value="RmlC-like cupins"/>
    <property type="match status" value="1"/>
</dbReference>
<proteinExistence type="predicted"/>
<name>H1D2B3_9FIRM</name>
<comment type="caution">
    <text evidence="2">The sequence shown here is derived from an EMBL/GenBank/DDBJ whole genome shotgun (WGS) entry which is preliminary data.</text>
</comment>
<feature type="domain" description="Cupin type-2" evidence="1">
    <location>
        <begin position="48"/>
        <end position="107"/>
    </location>
</feature>
<dbReference type="InterPro" id="IPR014710">
    <property type="entry name" value="RmlC-like_jellyroll"/>
</dbReference>
<evidence type="ECO:0000259" key="1">
    <source>
        <dbReference type="Pfam" id="PF07883"/>
    </source>
</evidence>
<dbReference type="OrthoDB" id="1551122at2"/>
<accession>H1D2B3</accession>
<dbReference type="PATRIC" id="fig|742743.3.peg.1776"/>
<gene>
    <name evidence="2" type="ORF">HMPREF9453_01751</name>
</gene>